<organism evidence="6 7">
    <name type="scientific">Neotoma lepida</name>
    <name type="common">Desert woodrat</name>
    <dbReference type="NCBI Taxonomy" id="56216"/>
    <lineage>
        <taxon>Eukaryota</taxon>
        <taxon>Metazoa</taxon>
        <taxon>Chordata</taxon>
        <taxon>Craniata</taxon>
        <taxon>Vertebrata</taxon>
        <taxon>Euteleostomi</taxon>
        <taxon>Mammalia</taxon>
        <taxon>Eutheria</taxon>
        <taxon>Euarchontoglires</taxon>
        <taxon>Glires</taxon>
        <taxon>Rodentia</taxon>
        <taxon>Myomorpha</taxon>
        <taxon>Muroidea</taxon>
        <taxon>Cricetidae</taxon>
        <taxon>Neotominae</taxon>
        <taxon>Neotoma</taxon>
    </lineage>
</organism>
<dbReference type="OrthoDB" id="9717020at2759"/>
<dbReference type="Gene3D" id="2.60.40.10">
    <property type="entry name" value="Immunoglobulins"/>
    <property type="match status" value="1"/>
</dbReference>
<dbReference type="PANTHER" id="PTHR23268:SF42">
    <property type="entry name" value="T CELL RECEPTOR BETA VARIABLE 10-1-RELATED"/>
    <property type="match status" value="1"/>
</dbReference>
<dbReference type="InterPro" id="IPR036179">
    <property type="entry name" value="Ig-like_dom_sf"/>
</dbReference>
<dbReference type="GO" id="GO:0005886">
    <property type="term" value="C:plasma membrane"/>
    <property type="evidence" value="ECO:0007669"/>
    <property type="project" value="TreeGrafter"/>
</dbReference>
<dbReference type="EMBL" id="LZPO01031625">
    <property type="protein sequence ID" value="OBS77274.1"/>
    <property type="molecule type" value="Genomic_DNA"/>
</dbReference>
<evidence type="ECO:0000256" key="2">
    <source>
        <dbReference type="ARBA" id="ARBA00022859"/>
    </source>
</evidence>
<proteinExistence type="predicted"/>
<dbReference type="InterPro" id="IPR050413">
    <property type="entry name" value="TCR_beta_variable"/>
</dbReference>
<evidence type="ECO:0000256" key="1">
    <source>
        <dbReference type="ARBA" id="ARBA00022729"/>
    </source>
</evidence>
<evidence type="ECO:0000313" key="6">
    <source>
        <dbReference type="EMBL" id="OBS77274.1"/>
    </source>
</evidence>
<name>A0A1A6HGA7_NEOLE</name>
<dbReference type="GO" id="GO:0002250">
    <property type="term" value="P:adaptive immune response"/>
    <property type="evidence" value="ECO:0007669"/>
    <property type="project" value="UniProtKB-KW"/>
</dbReference>
<keyword evidence="2" id="KW-0391">Immunity</keyword>
<evidence type="ECO:0000259" key="5">
    <source>
        <dbReference type="Pfam" id="PF07686"/>
    </source>
</evidence>
<sequence>MNHYSMFWYRQEAGQGLRLIHYSGSVGSTNKGDVPEGYSVSRNKSEDFPLTLESTRPSQTSMYFCASSEHSIAQP</sequence>
<dbReference type="PANTHER" id="PTHR23268">
    <property type="entry name" value="T-CELL RECEPTOR BETA CHAIN"/>
    <property type="match status" value="1"/>
</dbReference>
<evidence type="ECO:0000256" key="4">
    <source>
        <dbReference type="ARBA" id="ARBA00023319"/>
    </source>
</evidence>
<feature type="domain" description="Immunoglobulin V-set" evidence="5">
    <location>
        <begin position="2"/>
        <end position="68"/>
    </location>
</feature>
<dbReference type="Proteomes" id="UP000092124">
    <property type="component" value="Unassembled WGS sequence"/>
</dbReference>
<evidence type="ECO:0000256" key="3">
    <source>
        <dbReference type="ARBA" id="ARBA00023130"/>
    </source>
</evidence>
<feature type="non-terminal residue" evidence="6">
    <location>
        <position position="75"/>
    </location>
</feature>
<accession>A0A1A6HGA7</accession>
<dbReference type="AlphaFoldDB" id="A0A1A6HGA7"/>
<keyword evidence="3" id="KW-1064">Adaptive immunity</keyword>
<comment type="caution">
    <text evidence="6">The sequence shown here is derived from an EMBL/GenBank/DDBJ whole genome shotgun (WGS) entry which is preliminary data.</text>
</comment>
<evidence type="ECO:0000313" key="7">
    <source>
        <dbReference type="Proteomes" id="UP000092124"/>
    </source>
</evidence>
<protein>
    <recommendedName>
        <fullName evidence="5">Immunoglobulin V-set domain-containing protein</fullName>
    </recommendedName>
</protein>
<dbReference type="GO" id="GO:0007166">
    <property type="term" value="P:cell surface receptor signaling pathway"/>
    <property type="evidence" value="ECO:0007669"/>
    <property type="project" value="TreeGrafter"/>
</dbReference>
<dbReference type="Pfam" id="PF07686">
    <property type="entry name" value="V-set"/>
    <property type="match status" value="1"/>
</dbReference>
<dbReference type="InterPro" id="IPR013783">
    <property type="entry name" value="Ig-like_fold"/>
</dbReference>
<keyword evidence="7" id="KW-1185">Reference proteome</keyword>
<dbReference type="SUPFAM" id="SSF48726">
    <property type="entry name" value="Immunoglobulin"/>
    <property type="match status" value="1"/>
</dbReference>
<dbReference type="InterPro" id="IPR013106">
    <property type="entry name" value="Ig_V-set"/>
</dbReference>
<gene>
    <name evidence="6" type="ORF">A6R68_16274</name>
</gene>
<reference evidence="6 7" key="1">
    <citation type="submission" date="2016-06" db="EMBL/GenBank/DDBJ databases">
        <title>The Draft Genome Sequence and Annotation of the Desert Woodrat Neotoma lepida.</title>
        <authorList>
            <person name="Campbell M."/>
            <person name="Oakeson K.F."/>
            <person name="Yandell M."/>
            <person name="Halpert J.R."/>
            <person name="Dearing D."/>
        </authorList>
    </citation>
    <scope>NUCLEOTIDE SEQUENCE [LARGE SCALE GENOMIC DNA]</scope>
    <source>
        <strain evidence="6">417</strain>
        <tissue evidence="6">Liver</tissue>
    </source>
</reference>
<keyword evidence="4" id="KW-0393">Immunoglobulin domain</keyword>
<keyword evidence="1" id="KW-0732">Signal</keyword>